<feature type="transmembrane region" description="Helical" evidence="2">
    <location>
        <begin position="12"/>
        <end position="32"/>
    </location>
</feature>
<dbReference type="EMBL" id="JAMQBK010000036">
    <property type="protein sequence ID" value="MCM2371757.1"/>
    <property type="molecule type" value="Genomic_DNA"/>
</dbReference>
<gene>
    <name evidence="3" type="ORF">NB063_14185</name>
</gene>
<dbReference type="RefSeq" id="WP_250929387.1">
    <property type="nucleotide sequence ID" value="NZ_JAMQBK010000036.1"/>
</dbReference>
<evidence type="ECO:0000313" key="4">
    <source>
        <dbReference type="Proteomes" id="UP001202961"/>
    </source>
</evidence>
<dbReference type="Proteomes" id="UP001202961">
    <property type="component" value="Unassembled WGS sequence"/>
</dbReference>
<keyword evidence="2" id="KW-0472">Membrane</keyword>
<feature type="region of interest" description="Disordered" evidence="1">
    <location>
        <begin position="1531"/>
        <end position="1567"/>
    </location>
</feature>
<protein>
    <submittedName>
        <fullName evidence="3">Uncharacterized protein</fullName>
    </submittedName>
</protein>
<accession>A0ABT0U4D2</accession>
<name>A0ABT0U4D2_9BACT</name>
<proteinExistence type="predicted"/>
<evidence type="ECO:0000256" key="2">
    <source>
        <dbReference type="SAM" id="Phobius"/>
    </source>
</evidence>
<feature type="region of interest" description="Disordered" evidence="1">
    <location>
        <begin position="847"/>
        <end position="866"/>
    </location>
</feature>
<evidence type="ECO:0000256" key="1">
    <source>
        <dbReference type="SAM" id="MobiDB-lite"/>
    </source>
</evidence>
<feature type="region of interest" description="Disordered" evidence="1">
    <location>
        <begin position="671"/>
        <end position="697"/>
    </location>
</feature>
<keyword evidence="2" id="KW-1133">Transmembrane helix</keyword>
<feature type="compositionally biased region" description="Basic and acidic residues" evidence="1">
    <location>
        <begin position="1548"/>
        <end position="1559"/>
    </location>
</feature>
<comment type="caution">
    <text evidence="3">The sequence shown here is derived from an EMBL/GenBank/DDBJ whole genome shotgun (WGS) entry which is preliminary data.</text>
</comment>
<feature type="compositionally biased region" description="Acidic residues" evidence="1">
    <location>
        <begin position="671"/>
        <end position="681"/>
    </location>
</feature>
<reference evidence="3 4" key="1">
    <citation type="journal article" date="2022" name="Syst. Appl. Microbiol.">
        <title>Rhodopirellula aestuarii sp. nov., a novel member of the genus Rhodopirellula isolated from brackish sediments collected in the Tagus River estuary, Portugal.</title>
        <authorList>
            <person name="Vitorino I.R."/>
            <person name="Klimek D."/>
            <person name="Calusinska M."/>
            <person name="Lobo-da-Cunha A."/>
            <person name="Vasconcelos V."/>
            <person name="Lage O.M."/>
        </authorList>
    </citation>
    <scope>NUCLEOTIDE SEQUENCE [LARGE SCALE GENOMIC DNA]</scope>
    <source>
        <strain evidence="3 4">ICT_H3.1</strain>
    </source>
</reference>
<keyword evidence="2" id="KW-0812">Transmembrane</keyword>
<evidence type="ECO:0000313" key="3">
    <source>
        <dbReference type="EMBL" id="MCM2371757.1"/>
    </source>
</evidence>
<keyword evidence="4" id="KW-1185">Reference proteome</keyword>
<organism evidence="3 4">
    <name type="scientific">Aporhodopirellula aestuarii</name>
    <dbReference type="NCBI Taxonomy" id="2950107"/>
    <lineage>
        <taxon>Bacteria</taxon>
        <taxon>Pseudomonadati</taxon>
        <taxon>Planctomycetota</taxon>
        <taxon>Planctomycetia</taxon>
        <taxon>Pirellulales</taxon>
        <taxon>Pirellulaceae</taxon>
        <taxon>Aporhodopirellula</taxon>
    </lineage>
</organism>
<sequence length="1678" mass="181556">MNRKQSPRGIILLVVLSSLTFFSVLIAAYLVFSNQSRESSFAISVRNVHQPDVNGIIDEALMKLIRGTSNSDDPFFGEDLLSDFYGRRDARELTMAQAGVALGTSGFARFDVTDTLSATVDDLLSGRVVTFRSGASSSGGTAHPLVHRSFRVLRSVYDTGTTQHRIILDVGDDVDPTEVPAGTKIWVNGVPRNAAGVGYQASTKKIDLNATPQTSLGGLTLPIALQPNHLKQEISKLPGSDTQSDFDEGYDAADFNNWFLAHNSTIWNDANNDGVRDASEVTTHVIPSFHRPSVINYILNDSAALSSPNDLAISIARGTFRPVPIHANHAGGTAINEQFTGGNSNFALRVPLDLSSQARLDQFAKSLISPVSGWDVDNDSDGFPESVWVNIGLPLITSPDGKLLQPLVAPLIEDLSARLNVNAHGNSQVATYTTAGLLNSSGAAWAGTNAATPRNVFRGLGYGPAEIGLPSAVAASLVSGRLGTDALPGYADGDGLDVLRSAWRPSTHTYNGAYGYSLDPFGRGGVAIGRSGYLVAANSGTTISATQNENLNDPYESDPSGRLAGDSMLTHDELEAVLRSNDFDIDLLPTRLRSIVASVANADRIFTTVSKSDETPPPVNFATAAASAFETLRSSFFPTMTDAQLKELIAPEIRLGRKLDVNRRFGNGVDDDGDTLIDEPGEVPATGVASTTNRIDDDFDGTVDESGELGEPAFAVSTTSTSTIPSNFTGQEAFYNRDSLTAVNGKELFARYLYVLMMALSRDYTFPVAGTSTDPADYHARRLAQWAVNVVDYRDPDSIMTRFVYDKNPFDGWDVPATATNENTVWGVEAPELLLTETLAFHDVAVQDTSTGGDKGPDPTDDPNTDQFGLPTGSLFVELYCPGSDVTDSSVRSYPQELYNNQYLELGQVSGSSPVWRIAISEPHYFKDIAVEGTTPLTNIDASASAWDKRPSLRRRNAALGEAYSYSQEENELGITASANQLKFERYVLFTDSEYTLAGMTSGNTFYLGTADANNAAAQLARGQYACLLPRTATTFGYESDKTTPSKQAIAYNATNGVTHFSAGASSAPLFAISSQFSVPKAFVATTTAGIPLNVSAPLTGYDTTANPLPADIPYDVANVAIPTVTTGADKEPFIGTVPEHCSVFLQRLADPTRAWNPVTNPYRVVDYMPVDLNVFSGQERPSVLARTDPADAATEIYEPKYRRRSRQKNGAVFDASGNLLLGQDVLYSYISEFANTGDDQFDNYDTDIDTSADFFSFAATDGHFFSSLGFLNTTQTPVNPFFDNGFTDPFRTDFGLANHDRNLPRTGFAIHPWLNRPFTSHHELVLVPACSQGRLFEEMSIVATGDPSIYPVDPVDLAQFSGAFRHLLNFFHSDRDPAEAANFVQLFDFVQTTPPYRGETEYLAPSRVAGTDLEPLLSPPFNVVSERSRIGTLNLNTIADFEVWKGLMQGHLNTNEFTSPSGAGTSTQLIFDNLLASRKGYGVGTGGPVTGTAPYNYDTAKLDSTLPTQFAGVFRGSSHAPLFPDLRDATASDDAKRRPVNGTLLRGEGDLKTSDPDRGGTATLSPLFVRKSTDPPLVASGAQMDRQRNAFMRYQTLMRMPNLVADNSQVFLIRLTLGFFEVDASNTNNLGREYGESTGKARRYQAMFIVDRSIPVGFVPGQDLNARDTVVFERYFQ</sequence>